<dbReference type="CDD" id="cd18793">
    <property type="entry name" value="SF2_C_SNF"/>
    <property type="match status" value="1"/>
</dbReference>
<feature type="non-terminal residue" evidence="6">
    <location>
        <position position="1"/>
    </location>
</feature>
<dbReference type="SMART" id="SM00490">
    <property type="entry name" value="HELICc"/>
    <property type="match status" value="1"/>
</dbReference>
<keyword evidence="1" id="KW-0547">Nucleotide-binding</keyword>
<feature type="non-terminal residue" evidence="6">
    <location>
        <position position="93"/>
    </location>
</feature>
<evidence type="ECO:0000256" key="1">
    <source>
        <dbReference type="ARBA" id="ARBA00022741"/>
    </source>
</evidence>
<dbReference type="GO" id="GO:0008094">
    <property type="term" value="F:ATP-dependent activity, acting on DNA"/>
    <property type="evidence" value="ECO:0007669"/>
    <property type="project" value="TreeGrafter"/>
</dbReference>
<dbReference type="EMBL" id="CAJVRC010000166">
    <property type="protein sequence ID" value="CAG8881008.1"/>
    <property type="molecule type" value="Genomic_DNA"/>
</dbReference>
<accession>A0A9W4K0W8</accession>
<evidence type="ECO:0000313" key="7">
    <source>
        <dbReference type="Proteomes" id="UP001154252"/>
    </source>
</evidence>
<evidence type="ECO:0000256" key="2">
    <source>
        <dbReference type="ARBA" id="ARBA00022801"/>
    </source>
</evidence>
<evidence type="ECO:0000256" key="3">
    <source>
        <dbReference type="ARBA" id="ARBA00022840"/>
    </source>
</evidence>
<evidence type="ECO:0000259" key="4">
    <source>
        <dbReference type="SMART" id="SM00490"/>
    </source>
</evidence>
<sequence length="93" mass="10320">MFLSTLPVDFVVIRAGMPTSLRSAAVARFNDPSSATQVLLTTFNCGATGLNMHAQCSRIIVMESALNHNSLFQTIGRIHRLGQRDEQRAWLLF</sequence>
<dbReference type="GO" id="GO:0016787">
    <property type="term" value="F:hydrolase activity"/>
    <property type="evidence" value="ECO:0007669"/>
    <property type="project" value="UniProtKB-KW"/>
</dbReference>
<dbReference type="InterPro" id="IPR001650">
    <property type="entry name" value="Helicase_C-like"/>
</dbReference>
<feature type="domain" description="Helicase C-terminal" evidence="4">
    <location>
        <begin position="1"/>
        <end position="82"/>
    </location>
</feature>
<dbReference type="Proteomes" id="UP001154252">
    <property type="component" value="Unassembled WGS sequence"/>
</dbReference>
<dbReference type="InterPro" id="IPR049730">
    <property type="entry name" value="SNF2/RAD54-like_C"/>
</dbReference>
<dbReference type="PANTHER" id="PTHR45626">
    <property type="entry name" value="TRANSCRIPTION TERMINATION FACTOR 2-RELATED"/>
    <property type="match status" value="1"/>
</dbReference>
<dbReference type="SUPFAM" id="SSF52540">
    <property type="entry name" value="P-loop containing nucleoside triphosphate hydrolases"/>
    <property type="match status" value="1"/>
</dbReference>
<dbReference type="Pfam" id="PF00271">
    <property type="entry name" value="Helicase_C"/>
    <property type="match status" value="1"/>
</dbReference>
<keyword evidence="3" id="KW-0067">ATP-binding</keyword>
<evidence type="ECO:0000313" key="6">
    <source>
        <dbReference type="EMBL" id="CAG8881008.1"/>
    </source>
</evidence>
<dbReference type="GO" id="GO:0006281">
    <property type="term" value="P:DNA repair"/>
    <property type="evidence" value="ECO:0007669"/>
    <property type="project" value="TreeGrafter"/>
</dbReference>
<evidence type="ECO:0000313" key="5">
    <source>
        <dbReference type="EMBL" id="CAG8880968.1"/>
    </source>
</evidence>
<reference evidence="6" key="1">
    <citation type="submission" date="2021-07" db="EMBL/GenBank/DDBJ databases">
        <authorList>
            <person name="Branca A.L. A."/>
        </authorList>
    </citation>
    <scope>NUCLEOTIDE SEQUENCE</scope>
</reference>
<gene>
    <name evidence="5" type="ORF">PEGY_LOCUS93</name>
    <name evidence="6" type="ORF">PEGY_LOCUS94</name>
</gene>
<dbReference type="GO" id="GO:0005524">
    <property type="term" value="F:ATP binding"/>
    <property type="evidence" value="ECO:0007669"/>
    <property type="project" value="UniProtKB-KW"/>
</dbReference>
<dbReference type="AlphaFoldDB" id="A0A9W4K0W8"/>
<protein>
    <recommendedName>
        <fullName evidence="4">Helicase C-terminal domain-containing protein</fullName>
    </recommendedName>
</protein>
<proteinExistence type="predicted"/>
<dbReference type="GO" id="GO:0005634">
    <property type="term" value="C:nucleus"/>
    <property type="evidence" value="ECO:0007669"/>
    <property type="project" value="TreeGrafter"/>
</dbReference>
<dbReference type="InterPro" id="IPR027417">
    <property type="entry name" value="P-loop_NTPase"/>
</dbReference>
<dbReference type="Gene3D" id="3.40.50.300">
    <property type="entry name" value="P-loop containing nucleotide triphosphate hydrolases"/>
    <property type="match status" value="1"/>
</dbReference>
<keyword evidence="2" id="KW-0378">Hydrolase</keyword>
<comment type="caution">
    <text evidence="6">The sequence shown here is derived from an EMBL/GenBank/DDBJ whole genome shotgun (WGS) entry which is preliminary data.</text>
</comment>
<dbReference type="InterPro" id="IPR050628">
    <property type="entry name" value="SNF2_RAD54_helicase_TF"/>
</dbReference>
<keyword evidence="7" id="KW-1185">Reference proteome</keyword>
<dbReference type="OrthoDB" id="4362643at2759"/>
<name>A0A9W4K0W8_9EURO</name>
<dbReference type="EMBL" id="CAJVRC010000165">
    <property type="protein sequence ID" value="CAG8880968.1"/>
    <property type="molecule type" value="Genomic_DNA"/>
</dbReference>
<organism evidence="6 7">
    <name type="scientific">Penicillium egyptiacum</name>
    <dbReference type="NCBI Taxonomy" id="1303716"/>
    <lineage>
        <taxon>Eukaryota</taxon>
        <taxon>Fungi</taxon>
        <taxon>Dikarya</taxon>
        <taxon>Ascomycota</taxon>
        <taxon>Pezizomycotina</taxon>
        <taxon>Eurotiomycetes</taxon>
        <taxon>Eurotiomycetidae</taxon>
        <taxon>Eurotiales</taxon>
        <taxon>Aspergillaceae</taxon>
        <taxon>Penicillium</taxon>
    </lineage>
</organism>